<accession>A0A4R1QFP0</accession>
<evidence type="ECO:0000256" key="7">
    <source>
        <dbReference type="SAM" id="Phobius"/>
    </source>
</evidence>
<name>A0A4R1QFP0_9BACL</name>
<comment type="similarity">
    <text evidence="5">Belongs to the methyl-accepting chemotaxis (MCP) protein family.</text>
</comment>
<feature type="domain" description="HAMP" evidence="9">
    <location>
        <begin position="205"/>
        <end position="258"/>
    </location>
</feature>
<dbReference type="GO" id="GO:0005886">
    <property type="term" value="C:plasma membrane"/>
    <property type="evidence" value="ECO:0007669"/>
    <property type="project" value="UniProtKB-SubCell"/>
</dbReference>
<keyword evidence="7" id="KW-0812">Transmembrane</keyword>
<protein>
    <submittedName>
        <fullName evidence="10">Methyl-accepting chemotaxis protein</fullName>
    </submittedName>
</protein>
<keyword evidence="4 6" id="KW-0807">Transducer</keyword>
<dbReference type="SMART" id="SM00283">
    <property type="entry name" value="MA"/>
    <property type="match status" value="1"/>
</dbReference>
<dbReference type="SMART" id="SM00304">
    <property type="entry name" value="HAMP"/>
    <property type="match status" value="1"/>
</dbReference>
<keyword evidence="7" id="KW-1133">Transmembrane helix</keyword>
<dbReference type="AlphaFoldDB" id="A0A4R1QFP0"/>
<comment type="caution">
    <text evidence="10">The sequence shown here is derived from an EMBL/GenBank/DDBJ whole genome shotgun (WGS) entry which is preliminary data.</text>
</comment>
<evidence type="ECO:0000256" key="6">
    <source>
        <dbReference type="PROSITE-ProRule" id="PRU00284"/>
    </source>
</evidence>
<evidence type="ECO:0000256" key="1">
    <source>
        <dbReference type="ARBA" id="ARBA00004236"/>
    </source>
</evidence>
<dbReference type="Pfam" id="PF00015">
    <property type="entry name" value="MCPsignal"/>
    <property type="match status" value="1"/>
</dbReference>
<evidence type="ECO:0000256" key="4">
    <source>
        <dbReference type="ARBA" id="ARBA00023224"/>
    </source>
</evidence>
<gene>
    <name evidence="10" type="ORF">EDD69_10889</name>
</gene>
<keyword evidence="11" id="KW-1185">Reference proteome</keyword>
<evidence type="ECO:0000256" key="3">
    <source>
        <dbReference type="ARBA" id="ARBA00023136"/>
    </source>
</evidence>
<dbReference type="Gene3D" id="1.10.8.500">
    <property type="entry name" value="HAMP domain in histidine kinase"/>
    <property type="match status" value="1"/>
</dbReference>
<dbReference type="InterPro" id="IPR003660">
    <property type="entry name" value="HAMP_dom"/>
</dbReference>
<proteinExistence type="inferred from homology"/>
<organism evidence="10 11">
    <name type="scientific">Thermolongibacillus altinsuensis</name>
    <dbReference type="NCBI Taxonomy" id="575256"/>
    <lineage>
        <taxon>Bacteria</taxon>
        <taxon>Bacillati</taxon>
        <taxon>Bacillota</taxon>
        <taxon>Bacilli</taxon>
        <taxon>Bacillales</taxon>
        <taxon>Anoxybacillaceae</taxon>
        <taxon>Thermolongibacillus</taxon>
    </lineage>
</organism>
<dbReference type="Proteomes" id="UP000295658">
    <property type="component" value="Unassembled WGS sequence"/>
</dbReference>
<dbReference type="PROSITE" id="PS50111">
    <property type="entry name" value="CHEMOTAXIS_TRANSDUC_2"/>
    <property type="match status" value="1"/>
</dbReference>
<evidence type="ECO:0000259" key="9">
    <source>
        <dbReference type="PROSITE" id="PS50885"/>
    </source>
</evidence>
<dbReference type="InterPro" id="IPR004089">
    <property type="entry name" value="MCPsignal_dom"/>
</dbReference>
<feature type="domain" description="Methyl-accepting transducer" evidence="8">
    <location>
        <begin position="277"/>
        <end position="527"/>
    </location>
</feature>
<evidence type="ECO:0000313" key="11">
    <source>
        <dbReference type="Proteomes" id="UP000295658"/>
    </source>
</evidence>
<dbReference type="CDD" id="cd06225">
    <property type="entry name" value="HAMP"/>
    <property type="match status" value="1"/>
</dbReference>
<dbReference type="PANTHER" id="PTHR32089">
    <property type="entry name" value="METHYL-ACCEPTING CHEMOTAXIS PROTEIN MCPB"/>
    <property type="match status" value="1"/>
</dbReference>
<dbReference type="PROSITE" id="PS50885">
    <property type="entry name" value="HAMP"/>
    <property type="match status" value="1"/>
</dbReference>
<dbReference type="Gene3D" id="1.10.287.950">
    <property type="entry name" value="Methyl-accepting chemotaxis protein"/>
    <property type="match status" value="1"/>
</dbReference>
<comment type="subcellular location">
    <subcellularLocation>
        <location evidence="1">Cell membrane</location>
    </subcellularLocation>
</comment>
<dbReference type="EMBL" id="SLUL01000008">
    <property type="protein sequence ID" value="TCL48831.1"/>
    <property type="molecule type" value="Genomic_DNA"/>
</dbReference>
<sequence>MKGRIINVKQSLLKVSLQNRLFVLFLGSLIVSISVVGFIAYDKAKQAITSAIENRLEREATMMYEIARSLMYIHAGDQTLFQKKFNFSVNQQKSELMQDGLAAEFFLLDEKGVQPFEANKKTTFSFTKEMIDTIRKQKNGVSHFQVNGKNYTFAYKAIQELKGTYIIVVPDELFMKPIYELSRLTITTIIVSMIVSALMIKWLVSSLTNPLSRLRAAMSKLSRGDLSVTENIYSTTPEIESLVRSFNRMLTSMKKIIVEIGQTTLQLSETGDELKQTSEYALKSNDQLMNAISMVRHGAEETAASSDESVHHFQQMKERMNVVWKSMDKISGSAKDMDVSAIDGEKRMENLIEGIHEFADDFQKMKITIEGVKQHSISITKIVDLIRQIAEQTKLLALNAAIEAARAGEAGKGFAVVANEVRKLAEQSATATEEITTSIFAMEEVAGKATSQFEEMATNLYAHLTNANGAKQSFDHLMNEISRVSRNLAKMKEELKIFSDSLPMMEKATLEFASVAQQTLASAEQMLSFSEHQMEQMKGTYEIGLKLNALSQSLSDLTKSFRL</sequence>
<reference evidence="10 11" key="1">
    <citation type="submission" date="2019-03" db="EMBL/GenBank/DDBJ databases">
        <title>Genomic Encyclopedia of Type Strains, Phase IV (KMG-IV): sequencing the most valuable type-strain genomes for metagenomic binning, comparative biology and taxonomic classification.</title>
        <authorList>
            <person name="Goeker M."/>
        </authorList>
    </citation>
    <scope>NUCLEOTIDE SEQUENCE [LARGE SCALE GENOMIC DNA]</scope>
    <source>
        <strain evidence="10 11">DSM 24979</strain>
    </source>
</reference>
<keyword evidence="2" id="KW-1003">Cell membrane</keyword>
<evidence type="ECO:0000256" key="2">
    <source>
        <dbReference type="ARBA" id="ARBA00022475"/>
    </source>
</evidence>
<evidence type="ECO:0000256" key="5">
    <source>
        <dbReference type="ARBA" id="ARBA00029447"/>
    </source>
</evidence>
<dbReference type="PANTHER" id="PTHR32089:SF112">
    <property type="entry name" value="LYSOZYME-LIKE PROTEIN-RELATED"/>
    <property type="match status" value="1"/>
</dbReference>
<dbReference type="GO" id="GO:0007165">
    <property type="term" value="P:signal transduction"/>
    <property type="evidence" value="ECO:0007669"/>
    <property type="project" value="UniProtKB-KW"/>
</dbReference>
<evidence type="ECO:0000313" key="10">
    <source>
        <dbReference type="EMBL" id="TCL48831.1"/>
    </source>
</evidence>
<dbReference type="Gene3D" id="3.30.450.20">
    <property type="entry name" value="PAS domain"/>
    <property type="match status" value="1"/>
</dbReference>
<dbReference type="RefSeq" id="WP_243643083.1">
    <property type="nucleotide sequence ID" value="NZ_BSVG01000001.1"/>
</dbReference>
<keyword evidence="3 7" id="KW-0472">Membrane</keyword>
<dbReference type="SUPFAM" id="SSF58104">
    <property type="entry name" value="Methyl-accepting chemotaxis protein (MCP) signaling domain"/>
    <property type="match status" value="1"/>
</dbReference>
<evidence type="ECO:0000259" key="8">
    <source>
        <dbReference type="PROSITE" id="PS50111"/>
    </source>
</evidence>
<feature type="transmembrane region" description="Helical" evidence="7">
    <location>
        <begin position="21"/>
        <end position="41"/>
    </location>
</feature>
<dbReference type="Pfam" id="PF00672">
    <property type="entry name" value="HAMP"/>
    <property type="match status" value="1"/>
</dbReference>